<dbReference type="AlphaFoldDB" id="N1RM12"/>
<keyword evidence="10" id="KW-1185">Reference proteome</keyword>
<keyword evidence="3 7" id="KW-1133">Transmembrane helix</keyword>
<reference evidence="10" key="2">
    <citation type="journal article" date="2014" name="PLoS ONE">
        <title>Genome and Transcriptome Analysis of the Fungal Pathogen Fusarium oxysporum f. sp. cubense Causing Banana Vascular Wilt Disease.</title>
        <authorList>
            <person name="Guo L."/>
            <person name="Han L."/>
            <person name="Yang L."/>
            <person name="Zeng H."/>
            <person name="Fan D."/>
            <person name="Zhu Y."/>
            <person name="Feng Y."/>
            <person name="Wang G."/>
            <person name="Peng C."/>
            <person name="Jiang X."/>
            <person name="Zhou D."/>
            <person name="Ni P."/>
            <person name="Liang C."/>
            <person name="Liu L."/>
            <person name="Wang J."/>
            <person name="Mao C."/>
            <person name="Fang X."/>
            <person name="Peng M."/>
            <person name="Huang J."/>
        </authorList>
    </citation>
    <scope>NUCLEOTIDE SEQUENCE [LARGE SCALE GENOMIC DNA]</scope>
    <source>
        <strain evidence="10">race 4</strain>
    </source>
</reference>
<feature type="transmembrane region" description="Helical" evidence="7">
    <location>
        <begin position="336"/>
        <end position="355"/>
    </location>
</feature>
<keyword evidence="4 7" id="KW-0472">Membrane</keyword>
<feature type="transmembrane region" description="Helical" evidence="7">
    <location>
        <begin position="295"/>
        <end position="316"/>
    </location>
</feature>
<feature type="transmembrane region" description="Helical" evidence="7">
    <location>
        <begin position="362"/>
        <end position="380"/>
    </location>
</feature>
<evidence type="ECO:0000256" key="6">
    <source>
        <dbReference type="SAM" id="MobiDB-lite"/>
    </source>
</evidence>
<evidence type="ECO:0000313" key="10">
    <source>
        <dbReference type="Proteomes" id="UP000016929"/>
    </source>
</evidence>
<dbReference type="PANTHER" id="PTHR42718:SF10">
    <property type="entry name" value="TRANSPORTER, PUTATIVE (AFU_ORTHOLOGUE AFUA_8G06760)-RELATED"/>
    <property type="match status" value="1"/>
</dbReference>
<dbReference type="GO" id="GO:0016020">
    <property type="term" value="C:membrane"/>
    <property type="evidence" value="ECO:0007669"/>
    <property type="project" value="UniProtKB-SubCell"/>
</dbReference>
<feature type="transmembrane region" description="Helical" evidence="7">
    <location>
        <begin position="232"/>
        <end position="251"/>
    </location>
</feature>
<accession>N1RM12</accession>
<feature type="transmembrane region" description="Helical" evidence="7">
    <location>
        <begin position="202"/>
        <end position="225"/>
    </location>
</feature>
<name>N1RM12_FUSC4</name>
<dbReference type="SUPFAM" id="SSF103473">
    <property type="entry name" value="MFS general substrate transporter"/>
    <property type="match status" value="1"/>
</dbReference>
<dbReference type="CDD" id="cd17476">
    <property type="entry name" value="MFS_Amf1_MDR_like"/>
    <property type="match status" value="1"/>
</dbReference>
<evidence type="ECO:0000256" key="2">
    <source>
        <dbReference type="ARBA" id="ARBA00022692"/>
    </source>
</evidence>
<evidence type="ECO:0000259" key="8">
    <source>
        <dbReference type="PROSITE" id="PS50850"/>
    </source>
</evidence>
<reference evidence="10" key="1">
    <citation type="submission" date="2012-09" db="EMBL/GenBank/DDBJ databases">
        <title>Genome sequencing and comparative transcriptomics of race 1 and race 4 of banana pathogen: Fusarium oxysporum f. sp. cubense.</title>
        <authorList>
            <person name="Fang X."/>
            <person name="Huang J."/>
        </authorList>
    </citation>
    <scope>NUCLEOTIDE SEQUENCE [LARGE SCALE GENOMIC DNA]</scope>
    <source>
        <strain evidence="10">race 4</strain>
    </source>
</reference>
<feature type="transmembrane region" description="Helical" evidence="7">
    <location>
        <begin position="112"/>
        <end position="135"/>
    </location>
</feature>
<keyword evidence="5" id="KW-0325">Glycoprotein</keyword>
<dbReference type="HOGENOM" id="CLU_000960_27_5_1"/>
<feature type="transmembrane region" description="Helical" evidence="7">
    <location>
        <begin position="75"/>
        <end position="100"/>
    </location>
</feature>
<dbReference type="Gene3D" id="1.20.1250.20">
    <property type="entry name" value="MFS general substrate transporter like domains"/>
    <property type="match status" value="1"/>
</dbReference>
<dbReference type="EMBL" id="KB726988">
    <property type="protein sequence ID" value="EMT66606.1"/>
    <property type="molecule type" value="Genomic_DNA"/>
</dbReference>
<dbReference type="PROSITE" id="PS50850">
    <property type="entry name" value="MFS"/>
    <property type="match status" value="1"/>
</dbReference>
<dbReference type="GO" id="GO:0022857">
    <property type="term" value="F:transmembrane transporter activity"/>
    <property type="evidence" value="ECO:0007669"/>
    <property type="project" value="InterPro"/>
</dbReference>
<comment type="subcellular location">
    <subcellularLocation>
        <location evidence="1">Membrane</location>
        <topology evidence="1">Multi-pass membrane protein</topology>
    </subcellularLocation>
</comment>
<dbReference type="InterPro" id="IPR011701">
    <property type="entry name" value="MFS"/>
</dbReference>
<feature type="transmembrane region" description="Helical" evidence="7">
    <location>
        <begin position="469"/>
        <end position="489"/>
    </location>
</feature>
<organism evidence="9 10">
    <name type="scientific">Fusarium oxysporum f. sp. cubense (strain race 4)</name>
    <name type="common">Panama disease fungus</name>
    <dbReference type="NCBI Taxonomy" id="2502994"/>
    <lineage>
        <taxon>Eukaryota</taxon>
        <taxon>Fungi</taxon>
        <taxon>Dikarya</taxon>
        <taxon>Ascomycota</taxon>
        <taxon>Pezizomycotina</taxon>
        <taxon>Sordariomycetes</taxon>
        <taxon>Hypocreomycetidae</taxon>
        <taxon>Hypocreales</taxon>
        <taxon>Nectriaceae</taxon>
        <taxon>Fusarium</taxon>
        <taxon>Fusarium oxysporum species complex</taxon>
    </lineage>
</organism>
<protein>
    <recommendedName>
        <fullName evidence="8">Major facilitator superfamily (MFS) profile domain-containing protein</fullName>
    </recommendedName>
</protein>
<feature type="region of interest" description="Disordered" evidence="6">
    <location>
        <begin position="36"/>
        <end position="65"/>
    </location>
</feature>
<dbReference type="Proteomes" id="UP000016929">
    <property type="component" value="Unassembled WGS sequence"/>
</dbReference>
<dbReference type="InterPro" id="IPR020846">
    <property type="entry name" value="MFS_dom"/>
</dbReference>
<feature type="domain" description="Major facilitator superfamily (MFS) profile" evidence="8">
    <location>
        <begin position="77"/>
        <end position="493"/>
    </location>
</feature>
<evidence type="ECO:0000256" key="4">
    <source>
        <dbReference type="ARBA" id="ARBA00023136"/>
    </source>
</evidence>
<evidence type="ECO:0000256" key="5">
    <source>
        <dbReference type="ARBA" id="ARBA00023180"/>
    </source>
</evidence>
<sequence>MDRSFDITTDTGAASIHGGIIPLEPLNPKAKLRTANQASTNNDSDAQLNPPVPEEENASSAQDSNGLGISKTRGVIVIVTLAGISFLNTMGSGILIAALPKIADDVGLSENLILWPAAVYALAAGCLLLIFGAIADVVGAKLMWVTGSFLFVAFTLAVGLAQTGIQVILFRTLLGASISMCLPTAVSLIANTFPKGPWRNVAFAINGMGSPLGYALGLVLGGIFTDTIGWRWAYYMSAIINFCLSTGAIWLDDPQNIALLTVAIILLAAFPFWMDYQVKRGKPALIPNSLWKNRSFTSVCIAVFLCWASLNGIEYFTTLYFQKVEGLSALESSLRFLPHVIMGVAVNIITGFLIAKVKVRTLAVVSALVTMVAAPLMATVDVGENYWLAPFWAMFLSPVNPDVLFTVSNLVISDAYPPEMQSLAGGVFNEVAQFGNSVGLAITAAIAASVTEHSNITERQEALMKGYRAAFWAIFASCSTVTIVVWLGLKKGGIVGRKQD</sequence>
<feature type="transmembrane region" description="Helical" evidence="7">
    <location>
        <begin position="257"/>
        <end position="274"/>
    </location>
</feature>
<feature type="compositionally biased region" description="Polar residues" evidence="6">
    <location>
        <begin position="36"/>
        <end position="47"/>
    </location>
</feature>
<evidence type="ECO:0000256" key="7">
    <source>
        <dbReference type="SAM" id="Phobius"/>
    </source>
</evidence>
<keyword evidence="2 7" id="KW-0812">Transmembrane</keyword>
<dbReference type="PANTHER" id="PTHR42718">
    <property type="entry name" value="MAJOR FACILITATOR SUPERFAMILY MULTIDRUG TRANSPORTER MFSC"/>
    <property type="match status" value="1"/>
</dbReference>
<dbReference type="OrthoDB" id="2130629at2759"/>
<gene>
    <name evidence="9" type="ORF">FOC4_g10007018</name>
</gene>
<proteinExistence type="predicted"/>
<dbReference type="Pfam" id="PF07690">
    <property type="entry name" value="MFS_1"/>
    <property type="match status" value="1"/>
</dbReference>
<evidence type="ECO:0000256" key="1">
    <source>
        <dbReference type="ARBA" id="ARBA00004141"/>
    </source>
</evidence>
<evidence type="ECO:0000256" key="3">
    <source>
        <dbReference type="ARBA" id="ARBA00022989"/>
    </source>
</evidence>
<evidence type="ECO:0000313" key="9">
    <source>
        <dbReference type="EMBL" id="EMT66606.1"/>
    </source>
</evidence>
<feature type="transmembrane region" description="Helical" evidence="7">
    <location>
        <begin position="141"/>
        <end position="161"/>
    </location>
</feature>
<dbReference type="InterPro" id="IPR036259">
    <property type="entry name" value="MFS_trans_sf"/>
</dbReference>